<sequence length="66" mass="7570">MDEIDEKLFALLEGVWTEEEKEAHDLEDCGESFIATYCAYKSMQKHHISVPEKIKPAVLGIVKDFL</sequence>
<gene>
    <name evidence="1" type="ORF">AEAE_1037</name>
</gene>
<dbReference type="Proteomes" id="UP000228976">
    <property type="component" value="Unassembled WGS sequence"/>
</dbReference>
<dbReference type="AlphaFoldDB" id="A0A261FBM8"/>
<proteinExistence type="predicted"/>
<accession>A0A261FBM8</accession>
<protein>
    <submittedName>
        <fullName evidence="1">Uncharacterized protein</fullName>
    </submittedName>
</protein>
<name>A0A261FBM8_9BIFI</name>
<keyword evidence="2" id="KW-1185">Reference proteome</keyword>
<comment type="caution">
    <text evidence="1">The sequence shown here is derived from an EMBL/GenBank/DDBJ whole genome shotgun (WGS) entry which is preliminary data.</text>
</comment>
<dbReference type="EMBL" id="MWWU01000002">
    <property type="protein sequence ID" value="OZG56549.1"/>
    <property type="molecule type" value="Genomic_DNA"/>
</dbReference>
<evidence type="ECO:0000313" key="2">
    <source>
        <dbReference type="Proteomes" id="UP000228976"/>
    </source>
</evidence>
<reference evidence="1 2" key="1">
    <citation type="journal article" date="2017" name="BMC Genomics">
        <title>Comparative genomic and phylogenomic analyses of the Bifidobacteriaceae family.</title>
        <authorList>
            <person name="Lugli G.A."/>
            <person name="Milani C."/>
            <person name="Turroni F."/>
            <person name="Duranti S."/>
            <person name="Mancabelli L."/>
            <person name="Mangifesta M."/>
            <person name="Ferrario C."/>
            <person name="Modesto M."/>
            <person name="Mattarelli P."/>
            <person name="Jiri K."/>
            <person name="van Sinderen D."/>
            <person name="Ventura M."/>
        </authorList>
    </citation>
    <scope>NUCLEOTIDE SEQUENCE [LARGE SCALE GENOMIC DNA]</scope>
    <source>
        <strain evidence="1 2">LMG 21773</strain>
    </source>
</reference>
<evidence type="ECO:0000313" key="1">
    <source>
        <dbReference type="EMBL" id="OZG56549.1"/>
    </source>
</evidence>
<dbReference type="RefSeq" id="WP_094690058.1">
    <property type="nucleotide sequence ID" value="NZ_JACBYZ010000001.1"/>
</dbReference>
<organism evidence="1 2">
    <name type="scientific">Aeriscardovia aeriphila</name>
    <dbReference type="NCBI Taxonomy" id="218139"/>
    <lineage>
        <taxon>Bacteria</taxon>
        <taxon>Bacillati</taxon>
        <taxon>Actinomycetota</taxon>
        <taxon>Actinomycetes</taxon>
        <taxon>Bifidobacteriales</taxon>
        <taxon>Bifidobacteriaceae</taxon>
        <taxon>Aeriscardovia</taxon>
    </lineage>
</organism>